<dbReference type="AlphaFoldDB" id="A0A023D6X8"/>
<dbReference type="Proteomes" id="UP000019760">
    <property type="component" value="Unassembled WGS sequence"/>
</dbReference>
<gene>
    <name evidence="6" type="ORF">Amme_083_014</name>
</gene>
<dbReference type="Gene3D" id="1.10.443.10">
    <property type="entry name" value="Intergrase catalytic core"/>
    <property type="match status" value="1"/>
</dbReference>
<dbReference type="GO" id="GO:0015074">
    <property type="term" value="P:DNA integration"/>
    <property type="evidence" value="ECO:0007669"/>
    <property type="project" value="UniProtKB-KW"/>
</dbReference>
<reference evidence="6 7" key="2">
    <citation type="journal article" date="2014" name="FEMS Microbiol. Lett.">
        <title>Draft genomic DNA sequence of the facultatively methylotrophic bacterium Acidomonas methanolica type strain MB58.</title>
        <authorList>
            <person name="Higashiura N."/>
            <person name="Hadano H."/>
            <person name="Hirakawa H."/>
            <person name="Matsutani M."/>
            <person name="Takabe S."/>
            <person name="Matsushita K."/>
            <person name="Azuma Y."/>
        </authorList>
    </citation>
    <scope>NUCLEOTIDE SEQUENCE [LARGE SCALE GENOMIC DNA]</scope>
    <source>
        <strain evidence="6 7">MB58</strain>
    </source>
</reference>
<evidence type="ECO:0000256" key="2">
    <source>
        <dbReference type="ARBA" id="ARBA00022908"/>
    </source>
</evidence>
<evidence type="ECO:0000259" key="5">
    <source>
        <dbReference type="PROSITE" id="PS51898"/>
    </source>
</evidence>
<evidence type="ECO:0000313" key="7">
    <source>
        <dbReference type="Proteomes" id="UP000019760"/>
    </source>
</evidence>
<dbReference type="EMBL" id="BAND01000083">
    <property type="protein sequence ID" value="GAJ29839.1"/>
    <property type="molecule type" value="Genomic_DNA"/>
</dbReference>
<accession>A0A023D6X8</accession>
<dbReference type="PANTHER" id="PTHR30349">
    <property type="entry name" value="PHAGE INTEGRASE-RELATED"/>
    <property type="match status" value="1"/>
</dbReference>
<dbReference type="InterPro" id="IPR050090">
    <property type="entry name" value="Tyrosine_recombinase_XerCD"/>
</dbReference>
<dbReference type="Pfam" id="PF00589">
    <property type="entry name" value="Phage_integrase"/>
    <property type="match status" value="1"/>
</dbReference>
<comment type="similarity">
    <text evidence="1">Belongs to the 'phage' integrase family.</text>
</comment>
<dbReference type="PANTHER" id="PTHR30349:SF64">
    <property type="entry name" value="PROPHAGE INTEGRASE INTD-RELATED"/>
    <property type="match status" value="1"/>
</dbReference>
<keyword evidence="2" id="KW-0229">DNA integration</keyword>
<evidence type="ECO:0000313" key="6">
    <source>
        <dbReference type="EMBL" id="GAJ29839.1"/>
    </source>
</evidence>
<dbReference type="PROSITE" id="PS51898">
    <property type="entry name" value="TYR_RECOMBINASE"/>
    <property type="match status" value="1"/>
</dbReference>
<keyword evidence="7" id="KW-1185">Reference proteome</keyword>
<proteinExistence type="inferred from homology"/>
<reference evidence="7" key="1">
    <citation type="journal article" date="2014" name="FEMS Microbiol. Lett.">
        <title>Draft Genomic DNA Sequence of the Facultatively Methylotrophic Bacterium Acidomonas methanolica type strain MB58.</title>
        <authorList>
            <person name="Higashiura N."/>
            <person name="Hadano H."/>
            <person name="Hirakawa H."/>
            <person name="Matsutani M."/>
            <person name="Takabe S."/>
            <person name="Matsushita K."/>
            <person name="Azuma Y."/>
        </authorList>
    </citation>
    <scope>NUCLEOTIDE SEQUENCE [LARGE SCALE GENOMIC DNA]</scope>
    <source>
        <strain evidence="7">MB58</strain>
    </source>
</reference>
<keyword evidence="3" id="KW-0238">DNA-binding</keyword>
<evidence type="ECO:0000256" key="3">
    <source>
        <dbReference type="ARBA" id="ARBA00023125"/>
    </source>
</evidence>
<name>A0A023D6X8_ACIMT</name>
<dbReference type="SUPFAM" id="SSF56349">
    <property type="entry name" value="DNA breaking-rejoining enzymes"/>
    <property type="match status" value="1"/>
</dbReference>
<dbReference type="CDD" id="cd00796">
    <property type="entry name" value="INT_Rci_Hp1_C"/>
    <property type="match status" value="1"/>
</dbReference>
<dbReference type="InterPro" id="IPR011010">
    <property type="entry name" value="DNA_brk_join_enz"/>
</dbReference>
<protein>
    <submittedName>
        <fullName evidence="6">Prophage integrase</fullName>
    </submittedName>
</protein>
<evidence type="ECO:0000256" key="1">
    <source>
        <dbReference type="ARBA" id="ARBA00008857"/>
    </source>
</evidence>
<comment type="caution">
    <text evidence="6">The sequence shown here is derived from an EMBL/GenBank/DDBJ whole genome shotgun (WGS) entry which is preliminary data.</text>
</comment>
<keyword evidence="4" id="KW-0233">DNA recombination</keyword>
<evidence type="ECO:0000256" key="4">
    <source>
        <dbReference type="ARBA" id="ARBA00023172"/>
    </source>
</evidence>
<feature type="domain" description="Tyr recombinase" evidence="5">
    <location>
        <begin position="94"/>
        <end position="266"/>
    </location>
</feature>
<dbReference type="InterPro" id="IPR002104">
    <property type="entry name" value="Integrase_catalytic"/>
</dbReference>
<sequence length="297" mass="32959">MARYLADRQDAAKPGAERLSYAHKPLTIWFGDRPPEAVTEPECRAYVRSRLAAGISTSTARTEMQALRAALRWAANAKLITDAPVVPLPPRSMPRERWLTREEAQALVDGCAAHHMRLFVVLALGTGARVSSLLSLPWARVDFDGRIIDLRDPERPRTAKGRARVPINAGLMEALRDAHAARETEWVIEWAGNRVLSVKRGFAAAAARAGLEGVTPHTLRHTAATWMAQAGIPLWEIAGFLGHSNTKMIEETYAHHSPHHLQSASRVLDMSLLQQFPVACVNTEDRKPKETRDAKRE</sequence>
<dbReference type="GO" id="GO:0003677">
    <property type="term" value="F:DNA binding"/>
    <property type="evidence" value="ECO:0007669"/>
    <property type="project" value="UniProtKB-KW"/>
</dbReference>
<organism evidence="6 7">
    <name type="scientific">Acidomonas methanolica NBRC 104435</name>
    <dbReference type="NCBI Taxonomy" id="1231351"/>
    <lineage>
        <taxon>Bacteria</taxon>
        <taxon>Pseudomonadati</taxon>
        <taxon>Pseudomonadota</taxon>
        <taxon>Alphaproteobacteria</taxon>
        <taxon>Acetobacterales</taxon>
        <taxon>Acetobacteraceae</taxon>
        <taxon>Acidomonas</taxon>
    </lineage>
</organism>
<dbReference type="GO" id="GO:0006310">
    <property type="term" value="P:DNA recombination"/>
    <property type="evidence" value="ECO:0007669"/>
    <property type="project" value="UniProtKB-KW"/>
</dbReference>
<dbReference type="InterPro" id="IPR010998">
    <property type="entry name" value="Integrase_recombinase_N"/>
</dbReference>
<dbReference type="Gene3D" id="1.10.150.130">
    <property type="match status" value="1"/>
</dbReference>
<dbReference type="InterPro" id="IPR013762">
    <property type="entry name" value="Integrase-like_cat_sf"/>
</dbReference>